<accession>A0A1X0P9R2</accession>
<dbReference type="RefSeq" id="XP_028887738.1">
    <property type="nucleotide sequence ID" value="XM_029021230.1"/>
</dbReference>
<proteinExistence type="predicted"/>
<reference evidence="4 5" key="1">
    <citation type="submission" date="2017-03" db="EMBL/GenBank/DDBJ databases">
        <title>An alternative strategy for trypanosome survival in the mammalian bloodstream revealed through genome and transcriptome analysis of the ubiquitous bovine parasite Trypanosoma (Megatrypanum) theileri.</title>
        <authorList>
            <person name="Kelly S."/>
            <person name="Ivens A."/>
            <person name="Mott A."/>
            <person name="O'Neill E."/>
            <person name="Emms D."/>
            <person name="Macleod O."/>
            <person name="Voorheis P."/>
            <person name="Matthews J."/>
            <person name="Matthews K."/>
            <person name="Carrington M."/>
        </authorList>
    </citation>
    <scope>NUCLEOTIDE SEQUENCE [LARGE SCALE GENOMIC DNA]</scope>
    <source>
        <strain evidence="4">Edinburgh</strain>
    </source>
</reference>
<comment type="caution">
    <text evidence="4">The sequence shown here is derived from an EMBL/GenBank/DDBJ whole genome shotgun (WGS) entry which is preliminary data.</text>
</comment>
<feature type="compositionally biased region" description="Basic and acidic residues" evidence="1">
    <location>
        <begin position="156"/>
        <end position="166"/>
    </location>
</feature>
<keyword evidence="2" id="KW-0472">Membrane</keyword>
<keyword evidence="2" id="KW-0812">Transmembrane</keyword>
<dbReference type="OrthoDB" id="278477at2759"/>
<keyword evidence="5" id="KW-1185">Reference proteome</keyword>
<keyword evidence="2" id="KW-1133">Transmembrane helix</keyword>
<gene>
    <name evidence="4" type="ORF">TM35_000015490</name>
</gene>
<evidence type="ECO:0000313" key="5">
    <source>
        <dbReference type="Proteomes" id="UP000192257"/>
    </source>
</evidence>
<evidence type="ECO:0000256" key="1">
    <source>
        <dbReference type="SAM" id="MobiDB-lite"/>
    </source>
</evidence>
<feature type="region of interest" description="Disordered" evidence="1">
    <location>
        <begin position="154"/>
        <end position="188"/>
    </location>
</feature>
<feature type="signal peptide" evidence="3">
    <location>
        <begin position="1"/>
        <end position="24"/>
    </location>
</feature>
<dbReference type="Proteomes" id="UP000192257">
    <property type="component" value="Unassembled WGS sequence"/>
</dbReference>
<evidence type="ECO:0000256" key="3">
    <source>
        <dbReference type="SAM" id="SignalP"/>
    </source>
</evidence>
<dbReference type="GeneID" id="39981010"/>
<organism evidence="4 5">
    <name type="scientific">Trypanosoma theileri</name>
    <dbReference type="NCBI Taxonomy" id="67003"/>
    <lineage>
        <taxon>Eukaryota</taxon>
        <taxon>Discoba</taxon>
        <taxon>Euglenozoa</taxon>
        <taxon>Kinetoplastea</taxon>
        <taxon>Metakinetoplastina</taxon>
        <taxon>Trypanosomatida</taxon>
        <taxon>Trypanosomatidae</taxon>
        <taxon>Trypanosoma</taxon>
    </lineage>
</organism>
<evidence type="ECO:0000256" key="2">
    <source>
        <dbReference type="SAM" id="Phobius"/>
    </source>
</evidence>
<keyword evidence="3" id="KW-0732">Signal</keyword>
<sequence length="674" mass="75839">MSLHCHVIYSLSLVLLTVTLVSDAHRPLVPRTEKKYFIHVQSLTEGLDDINEQPTLVSITESTSLWLPRGSAEDNDEHLSFNEDLDPFWVHVLRRRRFDVVEWSGCGGMWRPEWSATLYDKKSNISKSTEELIYELSHHTVCYFSSLSACGWDQTKSTDGKQNNDHDENDDESDNMDNNTSAHITSKTQRHHQWLTQFVSSLLSSPLSWSPETPRHIRPLGALRLVPNSAVTADVNGKDHHWCSYHLALHDTVCTQHVSALLNGGRSGRGVDERIPKGIFRAGLVTMQKFFSSEFHHFHFSVSQSPIPQNNNTKDETEINLLIRMAFVVRKGDFNDLAHHWSSSLHEYVDRLTFFVGSNVNEKLKRSINGVEGLYIASMKKDEESSLSTSLTSTVELAPTVHYYISTVGHDRGTYQLVLLPSEVSTMKSSDVENSEDLWYGLKAGDTIESLLLFPLHVLRPSLHEMRSDPHEMSKLENAFFDDSANVLTVLVKTVLTEDILHEIRENRSGTASRGLILCEFPFHFGWSALKDMPHDANSNRILPQPVIRVGQRFARDINIKTMTATSSIPAEEDGSCAASTCAPVAAMRIDHQSSLERILRSMLPTEPQDVRNGSCVCYYWIRCSNVAGTTMPVPDPAMVFNVVSLGLVFFGILSGGVVRVTRRFFEKSVAVKN</sequence>
<evidence type="ECO:0000313" key="4">
    <source>
        <dbReference type="EMBL" id="ORC93672.1"/>
    </source>
</evidence>
<protein>
    <submittedName>
        <fullName evidence="4">Glycosylphosphatidylinositol (GPI) anchor</fullName>
    </submittedName>
</protein>
<feature type="transmembrane region" description="Helical" evidence="2">
    <location>
        <begin position="639"/>
        <end position="659"/>
    </location>
</feature>
<dbReference type="AlphaFoldDB" id="A0A1X0P9R2"/>
<dbReference type="EMBL" id="NBCO01000001">
    <property type="protein sequence ID" value="ORC93672.1"/>
    <property type="molecule type" value="Genomic_DNA"/>
</dbReference>
<name>A0A1X0P9R2_9TRYP</name>
<feature type="chain" id="PRO_5012665023" evidence="3">
    <location>
        <begin position="25"/>
        <end position="674"/>
    </location>
</feature>
<dbReference type="VEuPathDB" id="TriTrypDB:TM35_000015490"/>